<organism evidence="2 3">
    <name type="scientific">Cyclonatronum proteinivorum</name>
    <dbReference type="NCBI Taxonomy" id="1457365"/>
    <lineage>
        <taxon>Bacteria</taxon>
        <taxon>Pseudomonadati</taxon>
        <taxon>Balneolota</taxon>
        <taxon>Balneolia</taxon>
        <taxon>Balneolales</taxon>
        <taxon>Cyclonatronaceae</taxon>
        <taxon>Cyclonatronum</taxon>
    </lineage>
</organism>
<gene>
    <name evidence="2" type="ORF">CYPRO_1835</name>
</gene>
<dbReference type="AlphaFoldDB" id="A0A345UKT3"/>
<sequence length="400" mass="45271">MKIESLIEVFSQPPNSTVSFAHEQTEPEQLAKDIVAFANFRGGRVFVGVSDFGEIEGIKRPDLETWVMDTVFGKYITPALIPVYEEINTSAGKIAVISVEQGTLKPYAVRSDGKETIYIRMGSTSRIANRDQIVQMSQEAGHFHYETVPVSGSRITDIDQELFIQYYEQLMGEKIGDEDDLTLRLRQLDLIHENSAGNLLCSLAGLILFGKEPGRFLPQHGIRVIHYKGTDTELDSISDQPFKAPIGRQKSGSELRRSGLSDLVMQHLSEKLSRVLIEDDGLTRMRKWEIPQGILRELIVNSLVHRDYTRRSMNEIRIFSDRFEIESQGRLPNSLTVEKIIAGQRYPRNPILVQFAQNLGLMEHKGLGIRKIVVGQLRQEGFPAPVFVETDESFTVIIQR</sequence>
<dbReference type="InterPro" id="IPR007421">
    <property type="entry name" value="Schlafen_AlbA_2_dom"/>
</dbReference>
<dbReference type="KEGG" id="cprv:CYPRO_1835"/>
<feature type="domain" description="Schlafen AlbA-2" evidence="1">
    <location>
        <begin position="23"/>
        <end position="128"/>
    </location>
</feature>
<protein>
    <submittedName>
        <fullName evidence="2">ATP-dependent DNA helicase RecG</fullName>
    </submittedName>
</protein>
<proteinExistence type="predicted"/>
<name>A0A345UKT3_9BACT</name>
<dbReference type="EMBL" id="CP027806">
    <property type="protein sequence ID" value="AXJ01085.1"/>
    <property type="molecule type" value="Genomic_DNA"/>
</dbReference>
<keyword evidence="2" id="KW-0378">Hydrolase</keyword>
<dbReference type="Gene3D" id="3.30.565.60">
    <property type="match status" value="1"/>
</dbReference>
<dbReference type="Pfam" id="PF04326">
    <property type="entry name" value="SLFN_AlbA_2"/>
    <property type="match status" value="1"/>
</dbReference>
<dbReference type="InterPro" id="IPR038461">
    <property type="entry name" value="Schlafen_AlbA_2_dom_sf"/>
</dbReference>
<keyword evidence="2" id="KW-0547">Nucleotide-binding</keyword>
<dbReference type="GO" id="GO:0004386">
    <property type="term" value="F:helicase activity"/>
    <property type="evidence" value="ECO:0007669"/>
    <property type="project" value="UniProtKB-KW"/>
</dbReference>
<keyword evidence="2" id="KW-0067">ATP-binding</keyword>
<dbReference type="PANTHER" id="PTHR30595:SF6">
    <property type="entry name" value="SCHLAFEN ALBA-2 DOMAIN-CONTAINING PROTEIN"/>
    <property type="match status" value="1"/>
</dbReference>
<dbReference type="Gene3D" id="3.30.950.30">
    <property type="entry name" value="Schlafen, AAA domain"/>
    <property type="match status" value="1"/>
</dbReference>
<keyword evidence="3" id="KW-1185">Reference proteome</keyword>
<evidence type="ECO:0000313" key="2">
    <source>
        <dbReference type="EMBL" id="AXJ01085.1"/>
    </source>
</evidence>
<dbReference type="PANTHER" id="PTHR30595">
    <property type="entry name" value="GLPR-RELATED TRANSCRIPTIONAL REPRESSOR"/>
    <property type="match status" value="1"/>
</dbReference>
<keyword evidence="2" id="KW-0347">Helicase</keyword>
<dbReference type="Proteomes" id="UP000254808">
    <property type="component" value="Chromosome"/>
</dbReference>
<accession>A0A345UKT3</accession>
<dbReference type="Pfam" id="PF13749">
    <property type="entry name" value="HATPase_c_4"/>
    <property type="match status" value="1"/>
</dbReference>
<dbReference type="InterPro" id="IPR038475">
    <property type="entry name" value="RecG_C_sf"/>
</dbReference>
<evidence type="ECO:0000313" key="3">
    <source>
        <dbReference type="Proteomes" id="UP000254808"/>
    </source>
</evidence>
<evidence type="ECO:0000259" key="1">
    <source>
        <dbReference type="Pfam" id="PF04326"/>
    </source>
</evidence>
<dbReference type="RefSeq" id="WP_164682661.1">
    <property type="nucleotide sequence ID" value="NZ_CP027806.1"/>
</dbReference>
<reference evidence="2 3" key="1">
    <citation type="submission" date="2018-03" db="EMBL/GenBank/DDBJ databases">
        <title>Phenotypic and genomic properties of Cyclonatronum proteinivorum gen. nov., sp. nov., a haloalkaliphilic bacteroidete from soda lakes possessing Na+-translocating rhodopsin.</title>
        <authorList>
            <person name="Toshchakov S.V."/>
            <person name="Korzhenkov A."/>
            <person name="Samarov N.I."/>
            <person name="Kublanov I.V."/>
            <person name="Muntyan M.S."/>
            <person name="Sorokin D.Y."/>
        </authorList>
    </citation>
    <scope>NUCLEOTIDE SEQUENCE [LARGE SCALE GENOMIC DNA]</scope>
    <source>
        <strain evidence="2 3">Omega</strain>
    </source>
</reference>